<dbReference type="Pfam" id="PF25792">
    <property type="entry name" value="BREX_BrxC_helical"/>
    <property type="match status" value="1"/>
</dbReference>
<protein>
    <submittedName>
        <fullName evidence="4">BREX system P-loop protein BrxC</fullName>
    </submittedName>
</protein>
<feature type="domain" description="Probable ATP-binding protein BrxC 4th six-stranded beta-sheet" evidence="3">
    <location>
        <begin position="578"/>
        <end position="732"/>
    </location>
</feature>
<evidence type="ECO:0000256" key="1">
    <source>
        <dbReference type="SAM" id="Coils"/>
    </source>
</evidence>
<gene>
    <name evidence="4" type="primary">brxC</name>
    <name evidence="4" type="ORF">ACFQFD_02435</name>
</gene>
<dbReference type="GeneID" id="81211612"/>
<name>A0ABD5T6W5_9EURY</name>
<proteinExistence type="predicted"/>
<reference evidence="4 5" key="1">
    <citation type="journal article" date="2019" name="Int. J. Syst. Evol. Microbiol.">
        <title>The Global Catalogue of Microorganisms (GCM) 10K type strain sequencing project: providing services to taxonomists for standard genome sequencing and annotation.</title>
        <authorList>
            <consortium name="The Broad Institute Genomics Platform"/>
            <consortium name="The Broad Institute Genome Sequencing Center for Infectious Disease"/>
            <person name="Wu L."/>
            <person name="Ma J."/>
        </authorList>
    </citation>
    <scope>NUCLEOTIDE SEQUENCE [LARGE SCALE GENOMIC DNA]</scope>
    <source>
        <strain evidence="4 5">SYNS20</strain>
    </source>
</reference>
<dbReference type="InterPro" id="IPR058037">
    <property type="entry name" value="BREX_BrxC_helical"/>
</dbReference>
<evidence type="ECO:0000259" key="3">
    <source>
        <dbReference type="Pfam" id="PF25796"/>
    </source>
</evidence>
<dbReference type="RefSeq" id="WP_284063882.1">
    <property type="nucleotide sequence ID" value="NZ_CP126160.1"/>
</dbReference>
<dbReference type="NCBIfam" id="NF033441">
    <property type="entry name" value="BREX_BrxC"/>
    <property type="match status" value="1"/>
</dbReference>
<evidence type="ECO:0000259" key="2">
    <source>
        <dbReference type="Pfam" id="PF25792"/>
    </source>
</evidence>
<keyword evidence="5" id="KW-1185">Reference proteome</keyword>
<organism evidence="4 5">
    <name type="scientific">Halobaculum halobium</name>
    <dbReference type="NCBI Taxonomy" id="3032281"/>
    <lineage>
        <taxon>Archaea</taxon>
        <taxon>Methanobacteriati</taxon>
        <taxon>Methanobacteriota</taxon>
        <taxon>Stenosarchaea group</taxon>
        <taxon>Halobacteria</taxon>
        <taxon>Halobacteriales</taxon>
        <taxon>Haloferacaceae</taxon>
        <taxon>Halobaculum</taxon>
    </lineage>
</organism>
<dbReference type="InterPro" id="IPR058036">
    <property type="entry name" value="BREX_BrxC_4th"/>
</dbReference>
<feature type="coiled-coil region" evidence="1">
    <location>
        <begin position="1181"/>
        <end position="1208"/>
    </location>
</feature>
<evidence type="ECO:0000313" key="5">
    <source>
        <dbReference type="Proteomes" id="UP001596443"/>
    </source>
</evidence>
<comment type="caution">
    <text evidence="4">The sequence shown here is derived from an EMBL/GenBank/DDBJ whole genome shotgun (WGS) entry which is preliminary data.</text>
</comment>
<dbReference type="Pfam" id="PF25796">
    <property type="entry name" value="BREX_BrxC_4th"/>
    <property type="match status" value="1"/>
</dbReference>
<evidence type="ECO:0000313" key="4">
    <source>
        <dbReference type="EMBL" id="MFC6784886.1"/>
    </source>
</evidence>
<dbReference type="InterPro" id="IPR047679">
    <property type="entry name" value="BREX_BrxC"/>
</dbReference>
<accession>A0ABD5T6W5</accession>
<dbReference type="Proteomes" id="UP001596443">
    <property type="component" value="Unassembled WGS sequence"/>
</dbReference>
<feature type="domain" description="Probable ATP-binding protein BrxC alpha-helical" evidence="2">
    <location>
        <begin position="895"/>
        <end position="1010"/>
    </location>
</feature>
<dbReference type="EMBL" id="JBHSWX010000002">
    <property type="protein sequence ID" value="MFC6784886.1"/>
    <property type="molecule type" value="Genomic_DNA"/>
</dbReference>
<dbReference type="AlphaFoldDB" id="A0ABD5T6W5"/>
<sequence>MSGTTSATKINEIFYREITREINEVVKVDNDDPELVQQELEEYILTPQLEQYFLDALEAITDTEHNQTEDIGMWISGFFGSGKSHFMKILGYILENEELPGGNTASEIFTQRTENEMLRGSVGGVNRKFDSEVMMFQIGAKADATEAESITEIIHREFNIQRGYAAMPWVAALEEDLEAEGRYEAFKEAIEEQRGEPWEEVRTRAAFLRPHVKQALAACTPAFDEENAEQAIEDVEEGVLINATTLTEKILDHVERKEEETGNDHRYFVFIDEISQFIGDDQQKILTLQSIVEEFGRQGQGKLWLGVTSQEELKELVEGVLVNQEEQNKVRDRFPNRYNLRSEDLDKIVRERILQKDPQYHEELGQLFDERDGTLSARYKIDSGRDLKEISRENFIECYPFLPYQLDILPAIFGALRGEGSDDRLTGRERTLIDVTQSVLKDSDLLYNSQLGELVTLDLIFDEIKEEIPDADVSSIEEAAPKNSDNELARRVLKSLYLLQELDWVPNTADNIATTLQGEITDASDLTSLHHDVDDALDALVEAGYVGRSEEGYRFLRETERKLENEIKSVDVRPGDVRRFSKRLLNDLLDSTTSVRYESQSFDVTVEVDDDTLSTGGHIFLQAYSPIQQLYEDVDERTLKQQSFSQEDTIYWIADAEEAADLKSDLERIQQVEQTLRNKRGEQLSEQQQDAVAQKQEDVNRLQNEVERRLTDAFRKGTLIYNGTATELNESNKNLASIVSDPVTEAIPRVFTKLEHGLANVKDRHLEQIFEDLEGSSAPSVFRELDVVLDGELNPEARIASEVEDEIQQREQDGEDRTGSDLVAHFGQPPYGWSRDVVRLATAVLFRNGSIVATHQERPYENYTEDGATELFEQVSKFKHTSFDERETVDPDTRNAAKQLLDRLFDKKVKRTDQAVEGGIREVIDTWTSWTAGIKRELERVQFPLLGAVDSFETRLQNLDQQATAAKRIKQFVEFEDELEQLTPKVKAVKSFVEADRLETYGTYTKFLNDEWATLIEQADETPDHVTVSAEARKAADKLDTILSSEQVVDDWTNAQTEYQKAAQAYASAYTDLYEQRHEVYTDAIGRVQSYADGELEESDLKAALQPLASRLGNESISLDVSAGDHLDRSPDIGRLVEHIQTVDSYEKQAREAVDRRRPEDTVHKTVELQSIFGSETITDIEELEEPIDELRDAVATALDEEEDVEVRFS</sequence>
<keyword evidence="1" id="KW-0175">Coiled coil</keyword>
<feature type="coiled-coil region" evidence="1">
    <location>
        <begin position="659"/>
        <end position="712"/>
    </location>
</feature>